<dbReference type="Pfam" id="PF13186">
    <property type="entry name" value="SPASM"/>
    <property type="match status" value="1"/>
</dbReference>
<gene>
    <name evidence="7" type="primary">scfB</name>
    <name evidence="7" type="ORF">H8876_08125</name>
</gene>
<dbReference type="InterPro" id="IPR058240">
    <property type="entry name" value="rSAM_sf"/>
</dbReference>
<dbReference type="PROSITE" id="PS51918">
    <property type="entry name" value="RADICAL_SAM"/>
    <property type="match status" value="1"/>
</dbReference>
<dbReference type="NCBIfam" id="TIGR03974">
    <property type="entry name" value="rSAM_six_Cys"/>
    <property type="match status" value="1"/>
</dbReference>
<dbReference type="InterPro" id="IPR024025">
    <property type="entry name" value="SCIFF_rSAM_maturase"/>
</dbReference>
<dbReference type="CDD" id="cd21124">
    <property type="entry name" value="SPASM_CteB-like"/>
    <property type="match status" value="1"/>
</dbReference>
<dbReference type="CDD" id="cd01335">
    <property type="entry name" value="Radical_SAM"/>
    <property type="match status" value="1"/>
</dbReference>
<sequence>MVHQYKLNGYNIVLDSESGCVHTVDDVAYDVIELYQNTPREEIVDIITKRHSVTAEDVEETLSDIDTLKDEHQLFTRDLFAGQAELFKERQSVVKAICLHVAHACNMTCGYCFAGEGEYHGEKALMSYETGKRALDWLIENSGTRRNLEVDFFGGEPLLNFDVVKKLVAYGRSREKECNKNFRFTLTTNGMLLNDEVIEFANKEMSNVVISLDGRKSVNDNMRKTHEGGGTYDAILPAFRKLAESRNQQNYYVRGTYTHYNTDFASDIIHMADLGFKELSIEPVVAPPEAPYALQESDIPKLLSEYERLATEMLERKREGKGRDFTFYHYMIDLTGGPCIVKRISGCGVGTEYVAVTPSGDLYPCHQFVGEKDFLLGNIYDGITNSSVCDQFKCCNVYSHEECADCFAKLYCSGGCAANAHHTTGSITGVYDLGCQLHKKRIECAIMLKVAEMCEDL</sequence>
<dbReference type="InterPro" id="IPR047602">
    <property type="entry name" value="SPASM_CteB-like"/>
</dbReference>
<keyword evidence="2" id="KW-0949">S-adenosyl-L-methionine</keyword>
<dbReference type="PANTHER" id="PTHR43273">
    <property type="entry name" value="ANAEROBIC SULFATASE-MATURATING ENZYME HOMOLOG ASLB-RELATED"/>
    <property type="match status" value="1"/>
</dbReference>
<reference evidence="7" key="1">
    <citation type="submission" date="2020-08" db="EMBL/GenBank/DDBJ databases">
        <authorList>
            <person name="Liu C."/>
            <person name="Sun Q."/>
        </authorList>
    </citation>
    <scope>NUCLEOTIDE SEQUENCE</scope>
    <source>
        <strain evidence="7">BX16</strain>
    </source>
</reference>
<evidence type="ECO:0000313" key="8">
    <source>
        <dbReference type="Proteomes" id="UP000644115"/>
    </source>
</evidence>
<organism evidence="7 8">
    <name type="scientific">Lentihominibacter faecis</name>
    <dbReference type="NCBI Taxonomy" id="2764712"/>
    <lineage>
        <taxon>Bacteria</taxon>
        <taxon>Bacillati</taxon>
        <taxon>Bacillota</taxon>
        <taxon>Clostridia</taxon>
        <taxon>Peptostreptococcales</taxon>
        <taxon>Anaerovoracaceae</taxon>
        <taxon>Lentihominibacter</taxon>
    </lineage>
</organism>
<protein>
    <submittedName>
        <fullName evidence="7">Thioether cross-link-forming SCIFF peptide maturase</fullName>
    </submittedName>
</protein>
<dbReference type="InterPro" id="IPR007197">
    <property type="entry name" value="rSAM"/>
</dbReference>
<dbReference type="Pfam" id="PF04055">
    <property type="entry name" value="Radical_SAM"/>
    <property type="match status" value="1"/>
</dbReference>
<dbReference type="GO" id="GO:0051536">
    <property type="term" value="F:iron-sulfur cluster binding"/>
    <property type="evidence" value="ECO:0007669"/>
    <property type="project" value="UniProtKB-KW"/>
</dbReference>
<dbReference type="RefSeq" id="WP_249287327.1">
    <property type="nucleotide sequence ID" value="NZ_JACRWC010000103.1"/>
</dbReference>
<evidence type="ECO:0000256" key="5">
    <source>
        <dbReference type="ARBA" id="ARBA00023014"/>
    </source>
</evidence>
<evidence type="ECO:0000313" key="7">
    <source>
        <dbReference type="EMBL" id="MBC5999964.1"/>
    </source>
</evidence>
<keyword evidence="4" id="KW-0408">Iron</keyword>
<dbReference type="InterPro" id="IPR013785">
    <property type="entry name" value="Aldolase_TIM"/>
</dbReference>
<dbReference type="SFLD" id="SFLDG01384">
    <property type="entry name" value="thioether_bond_formation_requi"/>
    <property type="match status" value="1"/>
</dbReference>
<accession>A0A923SM52</accession>
<dbReference type="GO" id="GO:0046872">
    <property type="term" value="F:metal ion binding"/>
    <property type="evidence" value="ECO:0007669"/>
    <property type="project" value="UniProtKB-KW"/>
</dbReference>
<proteinExistence type="predicted"/>
<dbReference type="InterPro" id="IPR023885">
    <property type="entry name" value="4Fe4S-binding_SPASM_dom"/>
</dbReference>
<keyword evidence="3" id="KW-0479">Metal-binding</keyword>
<keyword evidence="8" id="KW-1185">Reference proteome</keyword>
<dbReference type="AlphaFoldDB" id="A0A923SM52"/>
<name>A0A923SM52_9FIRM</name>
<evidence type="ECO:0000256" key="2">
    <source>
        <dbReference type="ARBA" id="ARBA00022691"/>
    </source>
</evidence>
<dbReference type="SFLD" id="SFLDG01386">
    <property type="entry name" value="main_SPASM_domain-containing"/>
    <property type="match status" value="1"/>
</dbReference>
<dbReference type="SFLD" id="SFLDS00029">
    <property type="entry name" value="Radical_SAM"/>
    <property type="match status" value="1"/>
</dbReference>
<feature type="domain" description="Radical SAM core" evidence="6">
    <location>
        <begin position="91"/>
        <end position="324"/>
    </location>
</feature>
<comment type="caution">
    <text evidence="7">The sequence shown here is derived from an EMBL/GenBank/DDBJ whole genome shotgun (WGS) entry which is preliminary data.</text>
</comment>
<dbReference type="SFLD" id="SFLDG01067">
    <property type="entry name" value="SPASM/twitch_domain_containing"/>
    <property type="match status" value="1"/>
</dbReference>
<dbReference type="GO" id="GO:0016491">
    <property type="term" value="F:oxidoreductase activity"/>
    <property type="evidence" value="ECO:0007669"/>
    <property type="project" value="InterPro"/>
</dbReference>
<dbReference type="EMBL" id="JACRWC010000103">
    <property type="protein sequence ID" value="MBC5999964.1"/>
    <property type="molecule type" value="Genomic_DNA"/>
</dbReference>
<dbReference type="PANTHER" id="PTHR43273:SF8">
    <property type="entry name" value="RADICAL SAM DOMAIN PROTEIN"/>
    <property type="match status" value="1"/>
</dbReference>
<dbReference type="NCBIfam" id="TIGR04085">
    <property type="entry name" value="rSAM_more_4Fe4S"/>
    <property type="match status" value="1"/>
</dbReference>
<evidence type="ECO:0000256" key="4">
    <source>
        <dbReference type="ARBA" id="ARBA00023004"/>
    </source>
</evidence>
<dbReference type="InterPro" id="IPR023867">
    <property type="entry name" value="Sulphatase_maturase_rSAM"/>
</dbReference>
<dbReference type="SUPFAM" id="SSF102114">
    <property type="entry name" value="Radical SAM enzymes"/>
    <property type="match status" value="1"/>
</dbReference>
<evidence type="ECO:0000256" key="3">
    <source>
        <dbReference type="ARBA" id="ARBA00022723"/>
    </source>
</evidence>
<comment type="cofactor">
    <cofactor evidence="1">
        <name>[4Fe-4S] cluster</name>
        <dbReference type="ChEBI" id="CHEBI:49883"/>
    </cofactor>
</comment>
<evidence type="ECO:0000259" key="6">
    <source>
        <dbReference type="PROSITE" id="PS51918"/>
    </source>
</evidence>
<keyword evidence="5" id="KW-0411">Iron-sulfur</keyword>
<dbReference type="Gene3D" id="3.20.20.70">
    <property type="entry name" value="Aldolase class I"/>
    <property type="match status" value="1"/>
</dbReference>
<evidence type="ECO:0000256" key="1">
    <source>
        <dbReference type="ARBA" id="ARBA00001966"/>
    </source>
</evidence>
<dbReference type="Proteomes" id="UP000644115">
    <property type="component" value="Unassembled WGS sequence"/>
</dbReference>